<reference evidence="1" key="2">
    <citation type="journal article" date="2015" name="Data Brief">
        <title>Shoot transcriptome of the giant reed, Arundo donax.</title>
        <authorList>
            <person name="Barrero R.A."/>
            <person name="Guerrero F.D."/>
            <person name="Moolhuijzen P."/>
            <person name="Goolsby J.A."/>
            <person name="Tidwell J."/>
            <person name="Bellgard S.E."/>
            <person name="Bellgard M.I."/>
        </authorList>
    </citation>
    <scope>NUCLEOTIDE SEQUENCE</scope>
    <source>
        <tissue evidence="1">Shoot tissue taken approximately 20 cm above the soil surface</tissue>
    </source>
</reference>
<accession>A0A0A9B7G7</accession>
<protein>
    <submittedName>
        <fullName evidence="1">Uncharacterized protein</fullName>
    </submittedName>
</protein>
<organism evidence="1">
    <name type="scientific">Arundo donax</name>
    <name type="common">Giant reed</name>
    <name type="synonym">Donax arundinaceus</name>
    <dbReference type="NCBI Taxonomy" id="35708"/>
    <lineage>
        <taxon>Eukaryota</taxon>
        <taxon>Viridiplantae</taxon>
        <taxon>Streptophyta</taxon>
        <taxon>Embryophyta</taxon>
        <taxon>Tracheophyta</taxon>
        <taxon>Spermatophyta</taxon>
        <taxon>Magnoliopsida</taxon>
        <taxon>Liliopsida</taxon>
        <taxon>Poales</taxon>
        <taxon>Poaceae</taxon>
        <taxon>PACMAD clade</taxon>
        <taxon>Arundinoideae</taxon>
        <taxon>Arundineae</taxon>
        <taxon>Arundo</taxon>
    </lineage>
</organism>
<evidence type="ECO:0000313" key="1">
    <source>
        <dbReference type="EMBL" id="JAD57105.1"/>
    </source>
</evidence>
<name>A0A0A9B7G7_ARUDO</name>
<dbReference type="EMBL" id="GBRH01240790">
    <property type="protein sequence ID" value="JAD57105.1"/>
    <property type="molecule type" value="Transcribed_RNA"/>
</dbReference>
<reference evidence="1" key="1">
    <citation type="submission" date="2014-09" db="EMBL/GenBank/DDBJ databases">
        <authorList>
            <person name="Magalhaes I.L.F."/>
            <person name="Oliveira U."/>
            <person name="Santos F.R."/>
            <person name="Vidigal T.H.D.A."/>
            <person name="Brescovit A.D."/>
            <person name="Santos A.J."/>
        </authorList>
    </citation>
    <scope>NUCLEOTIDE SEQUENCE</scope>
    <source>
        <tissue evidence="1">Shoot tissue taken approximately 20 cm above the soil surface</tissue>
    </source>
</reference>
<proteinExistence type="predicted"/>
<sequence>MRHAPGTDTDYSTTYQLSLVLNPLTTSGVERGRQLSLWFRKQEMISTHLSSWKFS</sequence>
<dbReference type="AlphaFoldDB" id="A0A0A9B7G7"/>